<sequence length="2160" mass="245498">MKQLLVQLGLWRLPTAQNGRPSHISAILRSENFARVAPLLRRTAENLGSFQLRRGSLSWEIRHKKTIAIEPDSFYLACWNVVPTLVYLLNLAEAFFFVDIAVQMHTGFYLLGDMVRNPKMTRRKYLWSWSFPLDLLTLVPLYTIAPHASSCGLLYLNKLLRLRRVNAYTLDFDKVFARHFKFCKIVKVVFVSYAFCHITACLYASFGFNTDKTNPWLLTLHLAHEDVVTQYSAALFWSLGIVSKCLEGFAPRTLWQSVYMVTVMVSGFLLFVYICGTLFMLSKCDADTVEKFDAKINQLRYVLSFHHVPHEIQERAVEFLENGFKSGESNDKSNMKLLCPSIAKDVKFSLLKGMVAGVPFFRCCNAAFVRALVDLMDTHSLPTNFVVCQKGDQGEDMYFVQAGVLAVSINDVKVRELRKGGFFGELSLFTNQVRTANVTTATFCILHILSRSHVHRVLRAYPEFEGQILDCVGKLLQEMDLHNSEVIRRKGSLLDGNDTFERAKAYGNYVHQQEGPDDKSRFVDIVPPSGKPASTGHPSRASSRPKSNQVSSKVTESRTSTTMTFTRPLFAVPRWHKLLLKHALDRKARYRLAWLLAVMGATLYNLFMVPFVNTFVIMGYPTWMQGCNLVADIILWLDIYGKLNLSYVVEAESIFDTVKCATHYIRTSFWRDVVCAFPLWILYPPWHLVWRVTRLIRVLHLADELEEVALFVRIASKRRILVLGVLLFFCYHLGGCAAQAYTFIAGYGHLQNGWLPPMELNLHLNHDATGYVDHDNVTYALDDPHVSHVKLIVYLRALYYGAVCITNLGLPFEPEIFGEYILASVLMLIGMLLISIIIDEVQKRVTASAVEQMEFLATRSRIQLFLQKQKAPTGLHRRVSAFLDFWWSAHRGANINELVAELPNNIKREILSFICASAVDTIARMEHVSDCFPQLAAIFLDNLTIHLHGQGEMVYRCGDYADAAYVLLEGHVAILTPSLDDAPRELKSGDFFGLSSLDLERDNIVHADQAKAMTTCVVALVTRQTLLSLQETFPTFAANVLARSAKAHGRNKPGLIERTPSGLSSSKEPTSTVSKPWMLNPDSNFSIFWETLLFFGMVYECIGVPFYMAFGFADESVRVSDSISIVLELCFLADIFLKTRTGFSDYGNKIMDPVKVRKRYLRSMSFVIDILAVIPLNLANLWTGSPRSEAWNVNKLLRLFKLSAQIQHLERQYYTINIQIRIFKLVFYIYLLAHFIGCTWYNFGNNASTLLGFTTTKQFGKDAWLPNVDMDPSNPNMTLLLKYTKAHYWGLGMLTGYHPGMYPVTAIEYAFTMFVQTLGVFLLAYVVGNLLDIVQILDGNNRAFYSNLNYVRKFIKYFSFSPEMELKIAHFYFYRLFHSIHEEHILAKCLPPSLVADIRVFLLTPMLNKVPFFQDEHADSNVTRVLVSQMTQLLVTRGELVCRQGEVGVEMYFVFSGCLDVFMMLDGLVPVCSIKDNLVSKGTKVNEIHAGAFFGEKSLFCYMPRNATIEARTFCTLYKLSRKHLESVFAQHPKWKAKVMLIVNEIYAEQELKMREDQARAEAKVATTPHVLQRPIATSKSMLLLRASKDEIIRTVSRSQQLLKKLVHIEVQSSMYIRYLTVLCISLLYIALSIPYALTFGNEGLSTGIFVVYMILNVFTDGVFVYDIWFKQHIIETVSSREFSEETREHKTTQWLDVLAILPLDYIVGPFFKFSALFRLNRFLKLRQLTHTIDEVQRFSMSYEMNRLKLLGLYYFMCSYWLACAYFGTTFIDGFGPAWSSSLPVAYFAIDPDATSEKVFFRLFRCLYFAMTLNTGTGLVNEPKDQMLQFTFLFIMAVFGIFIMGYVIGEASTLCIYLIQNEVEFKINQMNVMEFLARKRITRSIENRVHVFLSYWWSSQSGVMYQSILEQLPPRIRSQANIQIGHMAIDRFSTRYLRPLCGDNNSIEALVYSMAHRLVFEGYPPGESVIVQGNIGQTMYFVAKGNLISASTTPNFAPIRYVDGQFFGDEGFMSASFCTYSVVTLRACDLFALSATDFTAALQESPWFAESAAIARMVVAALAEPDAYPSTPPTTDLAELIYYLIRGRDDVQYYSTLSVLECGAAFTPFLALFEDQGDGAPAKSLWQRTTRSTCVSSAKTMRQRSTANSASRTSAASARG</sequence>
<dbReference type="KEGG" id="spar:SPRG_10253"/>
<accession>A0A067C1U2</accession>
<evidence type="ECO:0000259" key="11">
    <source>
        <dbReference type="PROSITE" id="PS50042"/>
    </source>
</evidence>
<name>A0A067C1U2_SAPPC</name>
<dbReference type="GeneID" id="24132372"/>
<evidence type="ECO:0000256" key="10">
    <source>
        <dbReference type="SAM" id="Phobius"/>
    </source>
</evidence>
<dbReference type="Proteomes" id="UP000030745">
    <property type="component" value="Unassembled WGS sequence"/>
</dbReference>
<evidence type="ECO:0000256" key="3">
    <source>
        <dbReference type="ARBA" id="ARBA00022692"/>
    </source>
</evidence>
<dbReference type="EMBL" id="KK583239">
    <property type="protein sequence ID" value="KDO24719.1"/>
    <property type="molecule type" value="Genomic_DNA"/>
</dbReference>
<evidence type="ECO:0000256" key="7">
    <source>
        <dbReference type="ARBA" id="ARBA00023286"/>
    </source>
</evidence>
<dbReference type="Pfam" id="PF00027">
    <property type="entry name" value="cNMP_binding"/>
    <property type="match status" value="4"/>
</dbReference>
<feature type="transmembrane region" description="Helical" evidence="10">
    <location>
        <begin position="1225"/>
        <end position="1243"/>
    </location>
</feature>
<dbReference type="PROSITE" id="PS50042">
    <property type="entry name" value="CNMP_BINDING_3"/>
    <property type="match status" value="4"/>
</dbReference>
<dbReference type="GO" id="GO:0044877">
    <property type="term" value="F:protein-containing complex binding"/>
    <property type="evidence" value="ECO:0007669"/>
    <property type="project" value="TreeGrafter"/>
</dbReference>
<feature type="domain" description="Cyclic nucleotide-binding" evidence="11">
    <location>
        <begin position="1426"/>
        <end position="1529"/>
    </location>
</feature>
<dbReference type="Gene3D" id="1.10.287.630">
    <property type="entry name" value="Helix hairpin bin"/>
    <property type="match status" value="2"/>
</dbReference>
<evidence type="ECO:0000256" key="2">
    <source>
        <dbReference type="ARBA" id="ARBA00022448"/>
    </source>
</evidence>
<dbReference type="Pfam" id="PF00520">
    <property type="entry name" value="Ion_trans"/>
    <property type="match status" value="2"/>
</dbReference>
<feature type="transmembrane region" description="Helical" evidence="10">
    <location>
        <begin position="1753"/>
        <end position="1779"/>
    </location>
</feature>
<dbReference type="InterPro" id="IPR018488">
    <property type="entry name" value="cNMP-bd_CS"/>
</dbReference>
<dbReference type="InterPro" id="IPR014710">
    <property type="entry name" value="RmlC-like_jellyroll"/>
</dbReference>
<evidence type="ECO:0000313" key="13">
    <source>
        <dbReference type="Proteomes" id="UP000030745"/>
    </source>
</evidence>
<evidence type="ECO:0000256" key="6">
    <source>
        <dbReference type="ARBA" id="ARBA00023136"/>
    </source>
</evidence>
<evidence type="ECO:0000256" key="4">
    <source>
        <dbReference type="ARBA" id="ARBA00022989"/>
    </source>
</evidence>
<feature type="domain" description="Cyclic nucleotide-binding" evidence="11">
    <location>
        <begin position="360"/>
        <end position="458"/>
    </location>
</feature>
<dbReference type="Gene3D" id="2.60.120.10">
    <property type="entry name" value="Jelly Rolls"/>
    <property type="match status" value="4"/>
</dbReference>
<dbReference type="InterPro" id="IPR018490">
    <property type="entry name" value="cNMP-bd_dom_sf"/>
</dbReference>
<dbReference type="STRING" id="695850.A0A067C1U2"/>
<dbReference type="GO" id="GO:0005221">
    <property type="term" value="F:intracellularly cyclic nucleotide-activated monoatomic cation channel activity"/>
    <property type="evidence" value="ECO:0007669"/>
    <property type="project" value="InterPro"/>
</dbReference>
<feature type="transmembrane region" description="Helical" evidence="10">
    <location>
        <begin position="1616"/>
        <end position="1638"/>
    </location>
</feature>
<feature type="transmembrane region" description="Helical" evidence="10">
    <location>
        <begin position="592"/>
        <end position="616"/>
    </location>
</feature>
<dbReference type="Gene3D" id="1.10.287.70">
    <property type="match status" value="4"/>
</dbReference>
<dbReference type="PANTHER" id="PTHR45638:SF11">
    <property type="entry name" value="CYCLIC NUCLEOTIDE-GATED CATION CHANNEL SUBUNIT A"/>
    <property type="match status" value="1"/>
</dbReference>
<dbReference type="RefSeq" id="XP_012204599.1">
    <property type="nucleotide sequence ID" value="XM_012349209.1"/>
</dbReference>
<keyword evidence="2" id="KW-0813">Transport</keyword>
<feature type="transmembrane region" description="Helical" evidence="10">
    <location>
        <begin position="188"/>
        <end position="208"/>
    </location>
</feature>
<organism evidence="12 13">
    <name type="scientific">Saprolegnia parasitica (strain CBS 223.65)</name>
    <dbReference type="NCBI Taxonomy" id="695850"/>
    <lineage>
        <taxon>Eukaryota</taxon>
        <taxon>Sar</taxon>
        <taxon>Stramenopiles</taxon>
        <taxon>Oomycota</taxon>
        <taxon>Saprolegniomycetes</taxon>
        <taxon>Saprolegniales</taxon>
        <taxon>Saprolegniaceae</taxon>
        <taxon>Saprolegnia</taxon>
    </lineage>
</organism>
<evidence type="ECO:0000313" key="12">
    <source>
        <dbReference type="EMBL" id="KDO24719.1"/>
    </source>
</evidence>
<dbReference type="PROSITE" id="PS00888">
    <property type="entry name" value="CNMP_BINDING_1"/>
    <property type="match status" value="3"/>
</dbReference>
<feature type="transmembrane region" description="Helical" evidence="10">
    <location>
        <begin position="258"/>
        <end position="281"/>
    </location>
</feature>
<dbReference type="VEuPathDB" id="FungiDB:SPRG_10253"/>
<keyword evidence="6 10" id="KW-0472">Membrane</keyword>
<dbReference type="InterPro" id="IPR000595">
    <property type="entry name" value="cNMP-bd_dom"/>
</dbReference>
<feature type="domain" description="Cyclic nucleotide-binding" evidence="11">
    <location>
        <begin position="1963"/>
        <end position="2042"/>
    </location>
</feature>
<dbReference type="OMA" id="LFISREH"/>
<dbReference type="InterPro" id="IPR050866">
    <property type="entry name" value="CNG_cation_channel"/>
</dbReference>
<feature type="region of interest" description="Disordered" evidence="9">
    <location>
        <begin position="507"/>
        <end position="559"/>
    </location>
</feature>
<keyword evidence="4 10" id="KW-1133">Transmembrane helix</keyword>
<evidence type="ECO:0000256" key="1">
    <source>
        <dbReference type="ARBA" id="ARBA00004141"/>
    </source>
</evidence>
<feature type="transmembrane region" description="Helical" evidence="10">
    <location>
        <begin position="1832"/>
        <end position="1859"/>
    </location>
</feature>
<dbReference type="PROSITE" id="PS00889">
    <property type="entry name" value="CNMP_BINDING_2"/>
    <property type="match status" value="1"/>
</dbReference>
<feature type="transmembrane region" description="Helical" evidence="10">
    <location>
        <begin position="1650"/>
        <end position="1670"/>
    </location>
</feature>
<keyword evidence="5" id="KW-0406">Ion transport</keyword>
<feature type="transmembrane region" description="Helical" evidence="10">
    <location>
        <begin position="1160"/>
        <end position="1179"/>
    </location>
</feature>
<dbReference type="InterPro" id="IPR005821">
    <property type="entry name" value="Ion_trans_dom"/>
</dbReference>
<feature type="transmembrane region" description="Helical" evidence="10">
    <location>
        <begin position="1799"/>
        <end position="1820"/>
    </location>
</feature>
<feature type="region of interest" description="Disordered" evidence="9">
    <location>
        <begin position="2137"/>
        <end position="2160"/>
    </location>
</feature>
<keyword evidence="13" id="KW-1185">Reference proteome</keyword>
<feature type="compositionally biased region" description="Low complexity" evidence="9">
    <location>
        <begin position="2144"/>
        <end position="2160"/>
    </location>
</feature>
<comment type="subcellular location">
    <subcellularLocation>
        <location evidence="1">Membrane</location>
        <topology evidence="1">Multi-pass membrane protein</topology>
    </subcellularLocation>
</comment>
<dbReference type="CDD" id="cd00038">
    <property type="entry name" value="CAP_ED"/>
    <property type="match status" value="4"/>
</dbReference>
<dbReference type="GO" id="GO:0016020">
    <property type="term" value="C:membrane"/>
    <property type="evidence" value="ECO:0007669"/>
    <property type="project" value="UniProtKB-SubCell"/>
</dbReference>
<feature type="transmembrane region" description="Helical" evidence="10">
    <location>
        <begin position="135"/>
        <end position="156"/>
    </location>
</feature>
<feature type="transmembrane region" description="Helical" evidence="10">
    <location>
        <begin position="720"/>
        <end position="744"/>
    </location>
</feature>
<evidence type="ECO:0000256" key="8">
    <source>
        <dbReference type="ARBA" id="ARBA00023303"/>
    </source>
</evidence>
<keyword evidence="3 10" id="KW-0812">Transmembrane</keyword>
<proteinExistence type="predicted"/>
<keyword evidence="7" id="KW-1071">Ligand-gated ion channel</keyword>
<feature type="domain" description="Cyclic nucleotide-binding" evidence="11">
    <location>
        <begin position="939"/>
        <end position="1029"/>
    </location>
</feature>
<keyword evidence="8" id="KW-0407">Ion channel</keyword>
<feature type="transmembrane region" description="Helical" evidence="10">
    <location>
        <begin position="817"/>
        <end position="838"/>
    </location>
</feature>
<evidence type="ECO:0000256" key="5">
    <source>
        <dbReference type="ARBA" id="ARBA00023065"/>
    </source>
</evidence>
<feature type="transmembrane region" description="Helical" evidence="10">
    <location>
        <begin position="1309"/>
        <end position="1331"/>
    </location>
</feature>
<evidence type="ECO:0000256" key="9">
    <source>
        <dbReference type="SAM" id="MobiDB-lite"/>
    </source>
</evidence>
<gene>
    <name evidence="12" type="ORF">SPRG_10253</name>
</gene>
<feature type="compositionally biased region" description="Polar residues" evidence="9">
    <location>
        <begin position="536"/>
        <end position="554"/>
    </location>
</feature>
<feature type="transmembrane region" description="Helical" evidence="10">
    <location>
        <begin position="1087"/>
        <end position="1110"/>
    </location>
</feature>
<dbReference type="SMART" id="SM00100">
    <property type="entry name" value="cNMP"/>
    <property type="match status" value="4"/>
</dbReference>
<protein>
    <recommendedName>
        <fullName evidence="11">Cyclic nucleotide-binding domain-containing protein</fullName>
    </recommendedName>
</protein>
<dbReference type="PANTHER" id="PTHR45638">
    <property type="entry name" value="CYCLIC NUCLEOTIDE-GATED CATION CHANNEL SUBUNIT A"/>
    <property type="match status" value="1"/>
</dbReference>
<dbReference type="OrthoDB" id="421226at2759"/>
<reference evidence="12 13" key="1">
    <citation type="journal article" date="2013" name="PLoS Genet.">
        <title>Distinctive expansion of potential virulence genes in the genome of the oomycete fish pathogen Saprolegnia parasitica.</title>
        <authorList>
            <person name="Jiang R.H."/>
            <person name="de Bruijn I."/>
            <person name="Haas B.J."/>
            <person name="Belmonte R."/>
            <person name="Lobach L."/>
            <person name="Christie J."/>
            <person name="van den Ackerveken G."/>
            <person name="Bottin A."/>
            <person name="Bulone V."/>
            <person name="Diaz-Moreno S.M."/>
            <person name="Dumas B."/>
            <person name="Fan L."/>
            <person name="Gaulin E."/>
            <person name="Govers F."/>
            <person name="Grenville-Briggs L.J."/>
            <person name="Horner N.R."/>
            <person name="Levin J.Z."/>
            <person name="Mammella M."/>
            <person name="Meijer H.J."/>
            <person name="Morris P."/>
            <person name="Nusbaum C."/>
            <person name="Oome S."/>
            <person name="Phillips A.J."/>
            <person name="van Rooyen D."/>
            <person name="Rzeszutek E."/>
            <person name="Saraiva M."/>
            <person name="Secombes C.J."/>
            <person name="Seidl M.F."/>
            <person name="Snel B."/>
            <person name="Stassen J.H."/>
            <person name="Sykes S."/>
            <person name="Tripathy S."/>
            <person name="van den Berg H."/>
            <person name="Vega-Arreguin J.C."/>
            <person name="Wawra S."/>
            <person name="Young S.K."/>
            <person name="Zeng Q."/>
            <person name="Dieguez-Uribeondo J."/>
            <person name="Russ C."/>
            <person name="Tyler B.M."/>
            <person name="van West P."/>
        </authorList>
    </citation>
    <scope>NUCLEOTIDE SEQUENCE [LARGE SCALE GENOMIC DNA]</scope>
    <source>
        <strain evidence="12 13">CBS 223.65</strain>
    </source>
</reference>
<dbReference type="SUPFAM" id="SSF81324">
    <property type="entry name" value="Voltage-gated potassium channels"/>
    <property type="match status" value="4"/>
</dbReference>
<dbReference type="SUPFAM" id="SSF51206">
    <property type="entry name" value="cAMP-binding domain-like"/>
    <property type="match status" value="4"/>
</dbReference>
<feature type="transmembrane region" description="Helical" evidence="10">
    <location>
        <begin position="74"/>
        <end position="98"/>
    </location>
</feature>